<dbReference type="InterPro" id="IPR045584">
    <property type="entry name" value="Pilin-like"/>
</dbReference>
<keyword evidence="4" id="KW-1185">Reference proteome</keyword>
<feature type="transmembrane region" description="Helical" evidence="1">
    <location>
        <begin position="51"/>
        <end position="74"/>
    </location>
</feature>
<keyword evidence="1" id="KW-0812">Transmembrane</keyword>
<dbReference type="Pfam" id="PF07596">
    <property type="entry name" value="SBP_bac_10"/>
    <property type="match status" value="1"/>
</dbReference>
<dbReference type="NCBIfam" id="TIGR02532">
    <property type="entry name" value="IV_pilin_GFxxxE"/>
    <property type="match status" value="1"/>
</dbReference>
<dbReference type="NCBIfam" id="TIGR04294">
    <property type="entry name" value="pre_pil_HX9DG"/>
    <property type="match status" value="1"/>
</dbReference>
<gene>
    <name evidence="3" type="primary">pulG_5</name>
    <name evidence="3" type="ORF">Pr1d_46910</name>
</gene>
<dbReference type="Gene3D" id="3.30.700.10">
    <property type="entry name" value="Glycoprotein, Type 4 Pilin"/>
    <property type="match status" value="1"/>
</dbReference>
<dbReference type="InterPro" id="IPR012902">
    <property type="entry name" value="N_methyl_site"/>
</dbReference>
<dbReference type="EMBL" id="CP042913">
    <property type="protein sequence ID" value="QEG37350.1"/>
    <property type="molecule type" value="Genomic_DNA"/>
</dbReference>
<protein>
    <submittedName>
        <fullName evidence="3">Type II secretion system protein G</fullName>
    </submittedName>
</protein>
<organism evidence="3 4">
    <name type="scientific">Bythopirellula goksoeyrii</name>
    <dbReference type="NCBI Taxonomy" id="1400387"/>
    <lineage>
        <taxon>Bacteria</taxon>
        <taxon>Pseudomonadati</taxon>
        <taxon>Planctomycetota</taxon>
        <taxon>Planctomycetia</taxon>
        <taxon>Pirellulales</taxon>
        <taxon>Lacipirellulaceae</taxon>
        <taxon>Bythopirellula</taxon>
    </lineage>
</organism>
<dbReference type="PROSITE" id="PS00409">
    <property type="entry name" value="PROKAR_NTER_METHYL"/>
    <property type="match status" value="1"/>
</dbReference>
<feature type="domain" description="DUF1559" evidence="2">
    <location>
        <begin position="75"/>
        <end position="365"/>
    </location>
</feature>
<reference evidence="3 4" key="1">
    <citation type="submission" date="2019-08" db="EMBL/GenBank/DDBJ databases">
        <title>Deep-cultivation of Planctomycetes and their phenomic and genomic characterization uncovers novel biology.</title>
        <authorList>
            <person name="Wiegand S."/>
            <person name="Jogler M."/>
            <person name="Boedeker C."/>
            <person name="Pinto D."/>
            <person name="Vollmers J."/>
            <person name="Rivas-Marin E."/>
            <person name="Kohn T."/>
            <person name="Peeters S.H."/>
            <person name="Heuer A."/>
            <person name="Rast P."/>
            <person name="Oberbeckmann S."/>
            <person name="Bunk B."/>
            <person name="Jeske O."/>
            <person name="Meyerdierks A."/>
            <person name="Storesund J.E."/>
            <person name="Kallscheuer N."/>
            <person name="Luecker S."/>
            <person name="Lage O.M."/>
            <person name="Pohl T."/>
            <person name="Merkel B.J."/>
            <person name="Hornburger P."/>
            <person name="Mueller R.-W."/>
            <person name="Bruemmer F."/>
            <person name="Labrenz M."/>
            <person name="Spormann A.M."/>
            <person name="Op den Camp H."/>
            <person name="Overmann J."/>
            <person name="Amann R."/>
            <person name="Jetten M.S.M."/>
            <person name="Mascher T."/>
            <person name="Medema M.H."/>
            <person name="Devos D.P."/>
            <person name="Kaster A.-K."/>
            <person name="Ovreas L."/>
            <person name="Rohde M."/>
            <person name="Galperin M.Y."/>
            <person name="Jogler C."/>
        </authorList>
    </citation>
    <scope>NUCLEOTIDE SEQUENCE [LARGE SCALE GENOMIC DNA]</scope>
    <source>
        <strain evidence="3 4">Pr1d</strain>
    </source>
</reference>
<dbReference type="PANTHER" id="PTHR30093:SF2">
    <property type="entry name" value="TYPE II SECRETION SYSTEM PROTEIN H"/>
    <property type="match status" value="1"/>
</dbReference>
<name>A0A5B9QID4_9BACT</name>
<dbReference type="InterPro" id="IPR011453">
    <property type="entry name" value="DUF1559"/>
</dbReference>
<dbReference type="Proteomes" id="UP000323917">
    <property type="component" value="Chromosome"/>
</dbReference>
<evidence type="ECO:0000256" key="1">
    <source>
        <dbReference type="SAM" id="Phobius"/>
    </source>
</evidence>
<dbReference type="PANTHER" id="PTHR30093">
    <property type="entry name" value="GENERAL SECRETION PATHWAY PROTEIN G"/>
    <property type="match status" value="1"/>
</dbReference>
<dbReference type="KEGG" id="bgok:Pr1d_46910"/>
<keyword evidence="1" id="KW-1133">Transmembrane helix</keyword>
<keyword evidence="1" id="KW-0472">Membrane</keyword>
<dbReference type="InterPro" id="IPR027558">
    <property type="entry name" value="Pre_pil_HX9DG_C"/>
</dbReference>
<proteinExistence type="predicted"/>
<evidence type="ECO:0000313" key="4">
    <source>
        <dbReference type="Proteomes" id="UP000323917"/>
    </source>
</evidence>
<dbReference type="SUPFAM" id="SSF54523">
    <property type="entry name" value="Pili subunits"/>
    <property type="match status" value="1"/>
</dbReference>
<dbReference type="Pfam" id="PF07963">
    <property type="entry name" value="N_methyl"/>
    <property type="match status" value="1"/>
</dbReference>
<evidence type="ECO:0000313" key="3">
    <source>
        <dbReference type="EMBL" id="QEG37350.1"/>
    </source>
</evidence>
<evidence type="ECO:0000259" key="2">
    <source>
        <dbReference type="Pfam" id="PF07596"/>
    </source>
</evidence>
<sequence>MQLQQVVYNRQREAHDWYLVWISFPQSHRNHSEMSLTLTSRKCLRQRRKGFTLVELLVVIAIIGVLVALLLPAIQAAREAARRMQCQNNLHNLALAVLNYESQNKALPPSIELPVVNNKVELKATGSRLSWIVRILPFIEQQGLYDQFDLDELAFQQDANLAPETKFIQMLLCPTDQAQGRSFTSNVLVFNKVFAKGNYAAFVSPEHSQCMALAKGALINEEQSLSNVRDGTSNTLMLSEVRTREDQLDSRGAWALAWPGSSLLATDMHSTTSNVRICNQSNPPDYVPNPIWEEFVMTPNAQGLKADDLYICNSIMSTAAALEGMPCKSISNSETIAASRSLHFGGVNSANIDGSVRWVVDEIDPVIYGSLVCINDGLVLQE</sequence>
<dbReference type="AlphaFoldDB" id="A0A5B9QID4"/>
<accession>A0A5B9QID4</accession>